<dbReference type="CDD" id="cd23377">
    <property type="entry name" value="beta-trefoil_STI_MP4-like"/>
    <property type="match status" value="1"/>
</dbReference>
<keyword evidence="2" id="KW-0964">Secreted</keyword>
<dbReference type="GO" id="GO:0004867">
    <property type="term" value="F:serine-type endopeptidase inhibitor activity"/>
    <property type="evidence" value="ECO:0007669"/>
    <property type="project" value="UniProtKB-KW"/>
</dbReference>
<dbReference type="InterPro" id="IPR002160">
    <property type="entry name" value="Prot_inh_Kunz-lg"/>
</dbReference>
<evidence type="ECO:0000256" key="1">
    <source>
        <dbReference type="ARBA" id="ARBA00004613"/>
    </source>
</evidence>
<dbReference type="SMART" id="SM00452">
    <property type="entry name" value="STI"/>
    <property type="match status" value="1"/>
</dbReference>
<keyword evidence="8" id="KW-1185">Reference proteome</keyword>
<feature type="chain" id="PRO_5043987409" evidence="6">
    <location>
        <begin position="26"/>
        <end position="217"/>
    </location>
</feature>
<dbReference type="SUPFAM" id="SSF50386">
    <property type="entry name" value="STI-like"/>
    <property type="match status" value="1"/>
</dbReference>
<dbReference type="PANTHER" id="PTHR33107">
    <property type="entry name" value="KUNITZ TRYPSIN INHIBITOR 2"/>
    <property type="match status" value="1"/>
</dbReference>
<evidence type="ECO:0000313" key="7">
    <source>
        <dbReference type="EMBL" id="CAI8593478.1"/>
    </source>
</evidence>
<keyword evidence="3" id="KW-0646">Protease inhibitor</keyword>
<accession>A0AAV0Z834</accession>
<evidence type="ECO:0000256" key="5">
    <source>
        <dbReference type="ARBA" id="ARBA00023157"/>
    </source>
</evidence>
<organism evidence="7 8">
    <name type="scientific">Vicia faba</name>
    <name type="common">Broad bean</name>
    <name type="synonym">Faba vulgaris</name>
    <dbReference type="NCBI Taxonomy" id="3906"/>
    <lineage>
        <taxon>Eukaryota</taxon>
        <taxon>Viridiplantae</taxon>
        <taxon>Streptophyta</taxon>
        <taxon>Embryophyta</taxon>
        <taxon>Tracheophyta</taxon>
        <taxon>Spermatophyta</taxon>
        <taxon>Magnoliopsida</taxon>
        <taxon>eudicotyledons</taxon>
        <taxon>Gunneridae</taxon>
        <taxon>Pentapetalae</taxon>
        <taxon>rosids</taxon>
        <taxon>fabids</taxon>
        <taxon>Fabales</taxon>
        <taxon>Fabaceae</taxon>
        <taxon>Papilionoideae</taxon>
        <taxon>50 kb inversion clade</taxon>
        <taxon>NPAAA clade</taxon>
        <taxon>Hologalegina</taxon>
        <taxon>IRL clade</taxon>
        <taxon>Fabeae</taxon>
        <taxon>Vicia</taxon>
    </lineage>
</organism>
<dbReference type="EMBL" id="OX451735">
    <property type="protein sequence ID" value="CAI8593478.1"/>
    <property type="molecule type" value="Genomic_DNA"/>
</dbReference>
<feature type="signal peptide" evidence="6">
    <location>
        <begin position="1"/>
        <end position="25"/>
    </location>
</feature>
<evidence type="ECO:0000256" key="3">
    <source>
        <dbReference type="ARBA" id="ARBA00022690"/>
    </source>
</evidence>
<comment type="subcellular location">
    <subcellularLocation>
        <location evidence="1">Secreted</location>
    </subcellularLocation>
</comment>
<dbReference type="PANTHER" id="PTHR33107:SF21">
    <property type="entry name" value="KUNITZ FAMILY TRYPSIN AND PROTEASE INHIBITOR PROTEIN"/>
    <property type="match status" value="1"/>
</dbReference>
<name>A0AAV0Z834_VICFA</name>
<evidence type="ECO:0000256" key="6">
    <source>
        <dbReference type="SAM" id="SignalP"/>
    </source>
</evidence>
<dbReference type="GO" id="GO:0005576">
    <property type="term" value="C:extracellular region"/>
    <property type="evidence" value="ECO:0007669"/>
    <property type="project" value="UniProtKB-SubCell"/>
</dbReference>
<dbReference type="InterPro" id="IPR011065">
    <property type="entry name" value="Kunitz_inhibitor_STI-like_sf"/>
</dbReference>
<gene>
    <name evidence="7" type="ORF">VFH_I093360</name>
</gene>
<keyword evidence="6" id="KW-0732">Signal</keyword>
<dbReference type="Pfam" id="PF00197">
    <property type="entry name" value="Kunitz_legume"/>
    <property type="match status" value="1"/>
</dbReference>
<proteinExistence type="predicted"/>
<reference evidence="7 8" key="1">
    <citation type="submission" date="2023-01" db="EMBL/GenBank/DDBJ databases">
        <authorList>
            <person name="Kreplak J."/>
        </authorList>
    </citation>
    <scope>NUCLEOTIDE SEQUENCE [LARGE SCALE GENOMIC DNA]</scope>
</reference>
<dbReference type="Proteomes" id="UP001157006">
    <property type="component" value="Chromosome 1S"/>
</dbReference>
<evidence type="ECO:0000313" key="8">
    <source>
        <dbReference type="Proteomes" id="UP001157006"/>
    </source>
</evidence>
<dbReference type="PROSITE" id="PS00283">
    <property type="entry name" value="SOYBEAN_KUNITZ"/>
    <property type="match status" value="1"/>
</dbReference>
<sequence>MNPLLSLILSFLLLTFITNLPSNTAAPSQVVDTNGNPLTHGNQYFIFPASDNPNTGGLTLNKVSDSECPLTVLQNNANLGIPVKFTIPESTTGTILTGTDLEIEFTEKPNCAESSKWLLFVDNTTQLNCVGIGGPENYLGVETVSGKFLIAKHGSGGVYRLGFCLDNDGDCGYLGLKVFGGEEGGSRLILTVTDPYSVVFVDAAVKSVAAAEISNMR</sequence>
<dbReference type="Gene3D" id="2.80.10.50">
    <property type="match status" value="1"/>
</dbReference>
<protein>
    <submittedName>
        <fullName evidence="7">Uncharacterized protein</fullName>
    </submittedName>
</protein>
<evidence type="ECO:0000256" key="2">
    <source>
        <dbReference type="ARBA" id="ARBA00022525"/>
    </source>
</evidence>
<keyword evidence="4" id="KW-0722">Serine protease inhibitor</keyword>
<dbReference type="AlphaFoldDB" id="A0AAV0Z834"/>
<keyword evidence="5" id="KW-1015">Disulfide bond</keyword>
<evidence type="ECO:0000256" key="4">
    <source>
        <dbReference type="ARBA" id="ARBA00022900"/>
    </source>
</evidence>